<keyword evidence="3" id="KW-1185">Reference proteome</keyword>
<dbReference type="AlphaFoldDB" id="A0A9W6LFQ5"/>
<accession>A0A9W6LFQ5</accession>
<dbReference type="InterPro" id="IPR004675">
    <property type="entry name" value="AhpD_core"/>
</dbReference>
<protein>
    <submittedName>
        <fullName evidence="2">Alkyl hydroperoxide reductase AhpD</fullName>
    </submittedName>
</protein>
<dbReference type="SUPFAM" id="SSF69118">
    <property type="entry name" value="AhpD-like"/>
    <property type="match status" value="1"/>
</dbReference>
<name>A0A9W6LFQ5_9ACTN</name>
<proteinExistence type="predicted"/>
<dbReference type="PANTHER" id="PTHR34846:SF7">
    <property type="entry name" value="BLL7811 PROTEIN"/>
    <property type="match status" value="1"/>
</dbReference>
<dbReference type="NCBIfam" id="TIGR00778">
    <property type="entry name" value="ahpD_dom"/>
    <property type="match status" value="1"/>
</dbReference>
<organism evidence="2 3">
    <name type="scientific">Glycomyces algeriensis</name>
    <dbReference type="NCBI Taxonomy" id="256037"/>
    <lineage>
        <taxon>Bacteria</taxon>
        <taxon>Bacillati</taxon>
        <taxon>Actinomycetota</taxon>
        <taxon>Actinomycetes</taxon>
        <taxon>Glycomycetales</taxon>
        <taxon>Glycomycetaceae</taxon>
        <taxon>Glycomyces</taxon>
    </lineage>
</organism>
<gene>
    <name evidence="2" type="ORF">GALLR39Z86_06960</name>
</gene>
<dbReference type="Proteomes" id="UP001144313">
    <property type="component" value="Unassembled WGS sequence"/>
</dbReference>
<dbReference type="Pfam" id="PF02627">
    <property type="entry name" value="CMD"/>
    <property type="match status" value="1"/>
</dbReference>
<dbReference type="EMBL" id="BSDT01000001">
    <property type="protein sequence ID" value="GLI40846.1"/>
    <property type="molecule type" value="Genomic_DNA"/>
</dbReference>
<evidence type="ECO:0000313" key="3">
    <source>
        <dbReference type="Proteomes" id="UP001144313"/>
    </source>
</evidence>
<sequence length="165" mass="18832">MEPRLAFTETEFAKQYYKHMLANEKLFHTGPVPHTTMELLKLRVSQINGCGFCVDMHYKDAVHAGDDPERLNLVTVWRESPAFTEPERAALALAEESARLADNPHGVTDETWEQVRKHYDDEQIAALVAMCAQINAWNRINVTLRTPAGFYDPATKTARYKNLNK</sequence>
<dbReference type="InterPro" id="IPR003779">
    <property type="entry name" value="CMD-like"/>
</dbReference>
<dbReference type="PANTHER" id="PTHR34846">
    <property type="entry name" value="4-CARBOXYMUCONOLACTONE DECARBOXYLASE FAMILY PROTEIN (AFU_ORTHOLOGUE AFUA_6G11590)"/>
    <property type="match status" value="1"/>
</dbReference>
<feature type="domain" description="Carboxymuconolactone decarboxylase-like" evidence="1">
    <location>
        <begin position="23"/>
        <end position="96"/>
    </location>
</feature>
<dbReference type="GO" id="GO:0051920">
    <property type="term" value="F:peroxiredoxin activity"/>
    <property type="evidence" value="ECO:0007669"/>
    <property type="project" value="InterPro"/>
</dbReference>
<dbReference type="InterPro" id="IPR029032">
    <property type="entry name" value="AhpD-like"/>
</dbReference>
<evidence type="ECO:0000313" key="2">
    <source>
        <dbReference type="EMBL" id="GLI40846.1"/>
    </source>
</evidence>
<evidence type="ECO:0000259" key="1">
    <source>
        <dbReference type="Pfam" id="PF02627"/>
    </source>
</evidence>
<reference evidence="2" key="1">
    <citation type="submission" date="2022-12" db="EMBL/GenBank/DDBJ databases">
        <title>Reference genome sequencing for broad-spectrum identification of bacterial and archaeal isolates by mass spectrometry.</title>
        <authorList>
            <person name="Sekiguchi Y."/>
            <person name="Tourlousse D.M."/>
        </authorList>
    </citation>
    <scope>NUCLEOTIDE SEQUENCE</scope>
    <source>
        <strain evidence="2">LLR39Z86</strain>
    </source>
</reference>
<dbReference type="Gene3D" id="1.20.1290.10">
    <property type="entry name" value="AhpD-like"/>
    <property type="match status" value="1"/>
</dbReference>
<comment type="caution">
    <text evidence="2">The sequence shown here is derived from an EMBL/GenBank/DDBJ whole genome shotgun (WGS) entry which is preliminary data.</text>
</comment>